<dbReference type="SUPFAM" id="SSF54403">
    <property type="entry name" value="Cystatin/monellin"/>
    <property type="match status" value="2"/>
</dbReference>
<gene>
    <name evidence="3" type="ORF">SAMN05216389_102228</name>
</gene>
<evidence type="ECO:0000313" key="3">
    <source>
        <dbReference type="EMBL" id="SES80065.1"/>
    </source>
</evidence>
<organism evidence="3 4">
    <name type="scientific">Oceanobacillus limi</name>
    <dbReference type="NCBI Taxonomy" id="930131"/>
    <lineage>
        <taxon>Bacteria</taxon>
        <taxon>Bacillati</taxon>
        <taxon>Bacillota</taxon>
        <taxon>Bacilli</taxon>
        <taxon>Bacillales</taxon>
        <taxon>Bacillaceae</taxon>
        <taxon>Oceanobacillus</taxon>
    </lineage>
</organism>
<feature type="domain" description="Cell wall elongation regulator TseB-like" evidence="2">
    <location>
        <begin position="51"/>
        <end position="95"/>
    </location>
</feature>
<keyword evidence="1" id="KW-1133">Transmembrane helix</keyword>
<evidence type="ECO:0000256" key="1">
    <source>
        <dbReference type="SAM" id="Phobius"/>
    </source>
</evidence>
<accession>A0A1H9ZEQ5</accession>
<dbReference type="Gene3D" id="3.10.450.40">
    <property type="match status" value="2"/>
</dbReference>
<dbReference type="Proteomes" id="UP000198618">
    <property type="component" value="Unassembled WGS sequence"/>
</dbReference>
<evidence type="ECO:0000259" key="2">
    <source>
        <dbReference type="Pfam" id="PF17881"/>
    </source>
</evidence>
<sequence length="182" mass="21494">MSSRYGYQENDRSSWLKWSLLCVIIIIISAVIFSVFVYQGTLKNKTEGYDETEKRVLEDTDMVEIHDVTRFHGEEYFHVVTGVTKDKEELLIFVPVLEDAQRNEEEYVILDKNEVMDKSKVKSELEQTCPDCKLINISPGIINNNPLWELTYMDHSNRYVIDYVSIYDGSQYERLRLREIYN</sequence>
<evidence type="ECO:0000313" key="4">
    <source>
        <dbReference type="Proteomes" id="UP000198618"/>
    </source>
</evidence>
<dbReference type="EMBL" id="FOHE01000002">
    <property type="protein sequence ID" value="SES80065.1"/>
    <property type="molecule type" value="Genomic_DNA"/>
</dbReference>
<keyword evidence="1" id="KW-0812">Transmembrane</keyword>
<dbReference type="RefSeq" id="WP_090866865.1">
    <property type="nucleotide sequence ID" value="NZ_FOHE01000002.1"/>
</dbReference>
<protein>
    <submittedName>
        <fullName evidence="3">Uncharacterized protein YpmB</fullName>
    </submittedName>
</protein>
<dbReference type="STRING" id="930131.SAMN05216389_102228"/>
<dbReference type="AlphaFoldDB" id="A0A1H9ZEQ5"/>
<feature type="transmembrane region" description="Helical" evidence="1">
    <location>
        <begin position="15"/>
        <end position="38"/>
    </location>
</feature>
<dbReference type="InterPro" id="IPR041401">
    <property type="entry name" value="TseB-like_dom"/>
</dbReference>
<proteinExistence type="predicted"/>
<name>A0A1H9ZEQ5_9BACI</name>
<reference evidence="3 4" key="1">
    <citation type="submission" date="2016-10" db="EMBL/GenBank/DDBJ databases">
        <authorList>
            <person name="de Groot N.N."/>
        </authorList>
    </citation>
    <scope>NUCLEOTIDE SEQUENCE [LARGE SCALE GENOMIC DNA]</scope>
    <source>
        <strain evidence="3 4">IBRC-M 10780</strain>
    </source>
</reference>
<keyword evidence="1" id="KW-0472">Membrane</keyword>
<keyword evidence="4" id="KW-1185">Reference proteome</keyword>
<dbReference type="InterPro" id="IPR046350">
    <property type="entry name" value="Cystatin_sf"/>
</dbReference>
<dbReference type="Pfam" id="PF17881">
    <property type="entry name" value="TseB"/>
    <property type="match status" value="1"/>
</dbReference>